<keyword evidence="9" id="KW-0812">Transmembrane</keyword>
<evidence type="ECO:0000256" key="3">
    <source>
        <dbReference type="ARBA" id="ARBA00007357"/>
    </source>
</evidence>
<comment type="subcellular location">
    <subcellularLocation>
        <location evidence="2">Cell membrane</location>
        <topology evidence="2">Single-pass type II membrane protein</topology>
    </subcellularLocation>
</comment>
<dbReference type="CDD" id="cd08662">
    <property type="entry name" value="M13"/>
    <property type="match status" value="1"/>
</dbReference>
<evidence type="ECO:0000256" key="9">
    <source>
        <dbReference type="SAM" id="Phobius"/>
    </source>
</evidence>
<evidence type="ECO:0000256" key="6">
    <source>
        <dbReference type="ARBA" id="ARBA00022801"/>
    </source>
</evidence>
<evidence type="ECO:0000256" key="7">
    <source>
        <dbReference type="ARBA" id="ARBA00022833"/>
    </source>
</evidence>
<dbReference type="GO" id="GO:0004222">
    <property type="term" value="F:metalloendopeptidase activity"/>
    <property type="evidence" value="ECO:0007669"/>
    <property type="project" value="InterPro"/>
</dbReference>
<evidence type="ECO:0000313" key="14">
    <source>
        <dbReference type="RefSeq" id="XP_025415151.1"/>
    </source>
</evidence>
<keyword evidence="4" id="KW-0645">Protease</keyword>
<dbReference type="Gene3D" id="1.10.1380.10">
    <property type="entry name" value="Neutral endopeptidase , domain2"/>
    <property type="match status" value="1"/>
</dbReference>
<dbReference type="Gene3D" id="3.40.390.10">
    <property type="entry name" value="Collagenase (Catalytic Domain)"/>
    <property type="match status" value="1"/>
</dbReference>
<evidence type="ECO:0000313" key="12">
    <source>
        <dbReference type="EMBL" id="MBY82212.1"/>
    </source>
</evidence>
<dbReference type="Pfam" id="PF01431">
    <property type="entry name" value="Peptidase_M13"/>
    <property type="match status" value="1"/>
</dbReference>
<keyword evidence="7" id="KW-0862">Zinc</keyword>
<dbReference type="InterPro" id="IPR024079">
    <property type="entry name" value="MetalloPept_cat_dom_sf"/>
</dbReference>
<evidence type="ECO:0000256" key="5">
    <source>
        <dbReference type="ARBA" id="ARBA00022723"/>
    </source>
</evidence>
<evidence type="ECO:0000256" key="1">
    <source>
        <dbReference type="ARBA" id="ARBA00001947"/>
    </source>
</evidence>
<evidence type="ECO:0000256" key="8">
    <source>
        <dbReference type="ARBA" id="ARBA00023049"/>
    </source>
</evidence>
<evidence type="ECO:0000259" key="10">
    <source>
        <dbReference type="Pfam" id="PF01431"/>
    </source>
</evidence>
<dbReference type="Proteomes" id="UP000694846">
    <property type="component" value="Unplaced"/>
</dbReference>
<accession>A0A2S2QYL2</accession>
<keyword evidence="9" id="KW-1133">Transmembrane helix</keyword>
<evidence type="ECO:0000256" key="4">
    <source>
        <dbReference type="ARBA" id="ARBA00022670"/>
    </source>
</evidence>
<dbReference type="RefSeq" id="XP_025415151.1">
    <property type="nucleotide sequence ID" value="XM_025559366.1"/>
</dbReference>
<dbReference type="AlphaFoldDB" id="A0A2S2QYL2"/>
<feature type="transmembrane region" description="Helical" evidence="9">
    <location>
        <begin position="87"/>
        <end position="113"/>
    </location>
</feature>
<evidence type="ECO:0000313" key="13">
    <source>
        <dbReference type="Proteomes" id="UP000694846"/>
    </source>
</evidence>
<feature type="domain" description="Peptidase M13 C-terminal" evidence="10">
    <location>
        <begin position="598"/>
        <end position="790"/>
    </location>
</feature>
<name>A0A2S2QYL2_9HEMI</name>
<evidence type="ECO:0000256" key="2">
    <source>
        <dbReference type="ARBA" id="ARBA00004401"/>
    </source>
</evidence>
<sequence length="798" mass="89985">MAQDREDVVEMQDKPDGCLSVVDEEREPCLKESTDKNNGTAVVVTPAGDKKLENNNTAANNNGKFHAFAAVTSLEQKLRDKTGFSRIGLILVLAAVFLCLVLIVTQLLMLILWPRAQPPLLVCKTTPCLRASAEVLPKINFTQPPCESFREYACGGWLQTNSLPGYMSTWSLKNRIQQEQKTMIRNMVVTLRNVASSNSLNWKMKHFYESCMNLDNIEMDEGKPLKKIISTKLGGWSVLKDFDFNQWDKDFTMVQLHSKYSVNLFFKINVVPDDRAAGKYIIQISPSGLGLPDRRYYVRSPQDKIVIAYKQYMVDVSQLLGATSSDASSFSEEIFNYEKRIAEITPPGKQEDLLASHQRFTVARIKDFASLVPLLHILQSKFPESNINDDTNISVVSPTYFSNLSNLISSSDRNGLNNYFMWKMADAFVPYLSVKFREVVKIYTAELIGEKDSPPRWETCVSLLQKFMGFGVSASIEPQIENKDNVVAVVNEIFYNIKETIRSYIDSNEHLESELRSHVLGKLNNLTVQVGIPSEMLKENFVNQFYSPLQIQKLDLFSNINSAISFLQDYSQVKLKATNEEHYGWLDDLVSENPKVTYNVANNKVIVPMALLARPYFEVGYPEAILYGGLGVELSSAILSSVYPPGVAYGIDGVLLPAHSTAVNLSAAATAEARKCHGQMFYVLRDQKFEISNNTALTAMLSVSSVRFALESLSKKIQSAPHYRQPAMESYEYDTLFFITYAQSLCAIKSRQVQELDTMFDMMSDESVLLRTIADHSEAFNNAFKCTDKSTRTCKYIY</sequence>
<dbReference type="GO" id="GO:0046872">
    <property type="term" value="F:metal ion binding"/>
    <property type="evidence" value="ECO:0007669"/>
    <property type="project" value="UniProtKB-KW"/>
</dbReference>
<keyword evidence="9" id="KW-0472">Membrane</keyword>
<comment type="similarity">
    <text evidence="3">Belongs to the peptidase M13 family.</text>
</comment>
<keyword evidence="6" id="KW-0378">Hydrolase</keyword>
<reference evidence="12" key="1">
    <citation type="submission" date="2018-04" db="EMBL/GenBank/DDBJ databases">
        <title>Transcriptome assembly of Sipha flava.</title>
        <authorList>
            <person name="Scully E.D."/>
            <person name="Geib S.M."/>
            <person name="Palmer N.A."/>
            <person name="Koch K."/>
            <person name="Bradshaw J."/>
            <person name="Heng-Moss T."/>
            <person name="Sarath G."/>
        </authorList>
    </citation>
    <scope>NUCLEOTIDE SEQUENCE</scope>
</reference>
<dbReference type="InterPro" id="IPR018497">
    <property type="entry name" value="Peptidase_M13_C"/>
</dbReference>
<keyword evidence="13" id="KW-1185">Reference proteome</keyword>
<dbReference type="InterPro" id="IPR042089">
    <property type="entry name" value="Peptidase_M13_dom_2"/>
</dbReference>
<dbReference type="GO" id="GO:0005886">
    <property type="term" value="C:plasma membrane"/>
    <property type="evidence" value="ECO:0007669"/>
    <property type="project" value="UniProtKB-SubCell"/>
</dbReference>
<comment type="cofactor">
    <cofactor evidence="1">
        <name>Zn(2+)</name>
        <dbReference type="ChEBI" id="CHEBI:29105"/>
    </cofactor>
</comment>
<dbReference type="PANTHER" id="PTHR11733:SF228">
    <property type="entry name" value="PROTEIN GONE EARLY"/>
    <property type="match status" value="1"/>
</dbReference>
<dbReference type="Pfam" id="PF05649">
    <property type="entry name" value="Peptidase_M13_N"/>
    <property type="match status" value="1"/>
</dbReference>
<dbReference type="InterPro" id="IPR000718">
    <property type="entry name" value="Peptidase_M13"/>
</dbReference>
<dbReference type="EMBL" id="GGMS01013009">
    <property type="protein sequence ID" value="MBY82212.1"/>
    <property type="molecule type" value="Transcribed_RNA"/>
</dbReference>
<dbReference type="InterPro" id="IPR008753">
    <property type="entry name" value="Peptidase_M13_N"/>
</dbReference>
<organism evidence="12">
    <name type="scientific">Sipha flava</name>
    <name type="common">yellow sugarcane aphid</name>
    <dbReference type="NCBI Taxonomy" id="143950"/>
    <lineage>
        <taxon>Eukaryota</taxon>
        <taxon>Metazoa</taxon>
        <taxon>Ecdysozoa</taxon>
        <taxon>Arthropoda</taxon>
        <taxon>Hexapoda</taxon>
        <taxon>Insecta</taxon>
        <taxon>Pterygota</taxon>
        <taxon>Neoptera</taxon>
        <taxon>Paraneoptera</taxon>
        <taxon>Hemiptera</taxon>
        <taxon>Sternorrhyncha</taxon>
        <taxon>Aphidomorpha</taxon>
        <taxon>Aphidoidea</taxon>
        <taxon>Aphididae</taxon>
        <taxon>Sipha</taxon>
    </lineage>
</organism>
<dbReference type="PANTHER" id="PTHR11733">
    <property type="entry name" value="ZINC METALLOPROTEASE FAMILY M13 NEPRILYSIN-RELATED"/>
    <property type="match status" value="1"/>
</dbReference>
<feature type="domain" description="Peptidase M13 N-terminal" evidence="11">
    <location>
        <begin position="145"/>
        <end position="533"/>
    </location>
</feature>
<dbReference type="SUPFAM" id="SSF55486">
    <property type="entry name" value="Metalloproteases ('zincins'), catalytic domain"/>
    <property type="match status" value="1"/>
</dbReference>
<keyword evidence="5" id="KW-0479">Metal-binding</keyword>
<proteinExistence type="inferred from homology"/>
<keyword evidence="8" id="KW-0482">Metalloprotease</keyword>
<dbReference type="OrthoDB" id="7867452at2759"/>
<gene>
    <name evidence="12" type="primary">Ece1_0</name>
    <name evidence="14" type="synonym">LOC112686894</name>
    <name evidence="12" type="ORF">g.86063</name>
</gene>
<evidence type="ECO:0000259" key="11">
    <source>
        <dbReference type="Pfam" id="PF05649"/>
    </source>
</evidence>
<dbReference type="PROSITE" id="PS51885">
    <property type="entry name" value="NEPRILYSIN"/>
    <property type="match status" value="1"/>
</dbReference>
<reference evidence="14" key="2">
    <citation type="submission" date="2025-04" db="UniProtKB">
        <authorList>
            <consortium name="RefSeq"/>
        </authorList>
    </citation>
    <scope>IDENTIFICATION</scope>
    <source>
        <tissue evidence="14">Whole body</tissue>
    </source>
</reference>
<protein>
    <submittedName>
        <fullName evidence="12">Endothelin-converting enzyme 1</fullName>
    </submittedName>
    <submittedName>
        <fullName evidence="14">Endothelin-converting enzyme homolog</fullName>
    </submittedName>
</protein>
<dbReference type="GO" id="GO:0016485">
    <property type="term" value="P:protein processing"/>
    <property type="evidence" value="ECO:0007669"/>
    <property type="project" value="TreeGrafter"/>
</dbReference>